<dbReference type="EMBL" id="BARS01029679">
    <property type="protein sequence ID" value="GAG07259.1"/>
    <property type="molecule type" value="Genomic_DNA"/>
</dbReference>
<evidence type="ECO:0000313" key="1">
    <source>
        <dbReference type="EMBL" id="GAG07259.1"/>
    </source>
</evidence>
<dbReference type="AlphaFoldDB" id="X0UNB3"/>
<reference evidence="1" key="1">
    <citation type="journal article" date="2014" name="Front. Microbiol.">
        <title>High frequency of phylogenetically diverse reductive dehalogenase-homologous genes in deep subseafloor sedimentary metagenomes.</title>
        <authorList>
            <person name="Kawai M."/>
            <person name="Futagami T."/>
            <person name="Toyoda A."/>
            <person name="Takaki Y."/>
            <person name="Nishi S."/>
            <person name="Hori S."/>
            <person name="Arai W."/>
            <person name="Tsubouchi T."/>
            <person name="Morono Y."/>
            <person name="Uchiyama I."/>
            <person name="Ito T."/>
            <person name="Fujiyama A."/>
            <person name="Inagaki F."/>
            <person name="Takami H."/>
        </authorList>
    </citation>
    <scope>NUCLEOTIDE SEQUENCE</scope>
    <source>
        <strain evidence="1">Expedition CK06-06</strain>
    </source>
</reference>
<organism evidence="1">
    <name type="scientific">marine sediment metagenome</name>
    <dbReference type="NCBI Taxonomy" id="412755"/>
    <lineage>
        <taxon>unclassified sequences</taxon>
        <taxon>metagenomes</taxon>
        <taxon>ecological metagenomes</taxon>
    </lineage>
</organism>
<protein>
    <recommendedName>
        <fullName evidence="2">Transposase DDE domain-containing protein</fullName>
    </recommendedName>
</protein>
<name>X0UNB3_9ZZZZ</name>
<comment type="caution">
    <text evidence="1">The sequence shown here is derived from an EMBL/GenBank/DDBJ whole genome shotgun (WGS) entry which is preliminary data.</text>
</comment>
<proteinExistence type="predicted"/>
<sequence length="74" mass="8508">QRSKEPQFRRHQKRRAQTEARIAILNGFSANPMLQKGFDHREIHMGLSVLSHNLRKLAQLRVAQEARPPNQAAA</sequence>
<accession>X0UNB3</accession>
<feature type="non-terminal residue" evidence="1">
    <location>
        <position position="1"/>
    </location>
</feature>
<evidence type="ECO:0008006" key="2">
    <source>
        <dbReference type="Google" id="ProtNLM"/>
    </source>
</evidence>
<gene>
    <name evidence="1" type="ORF">S01H1_46352</name>
</gene>